<evidence type="ECO:0000313" key="2">
    <source>
        <dbReference type="Proteomes" id="UP000701853"/>
    </source>
</evidence>
<dbReference type="AlphaFoldDB" id="A0A8J5ZM78"/>
<dbReference type="Gene3D" id="2.120.10.80">
    <property type="entry name" value="Kelch-type beta propeller"/>
    <property type="match status" value="1"/>
</dbReference>
<sequence>MSGDTSDSSSYFGGREPDELIRSLVEKWPGTDGEMTLGCTFLDVECNDVFIRAMPPDAPLSSTAVACGNHVYVIGGIRKNDATIFGYDDVNDVFQLDLKDLERGWRKTTSMLFPRSFPLVLAAEEKIYVFERIGSESFGEVYDISGDIWEPLSAPPEGIGLCDPVLDSSRSRILVHCNANDTLYAYYFDRKSWVCLEQKFCYWSESATIVDDVLYTVIYNYSGKFRSLEAYNLLDKKHLTVKWSSGFSGGSNNEWHSGGIHAAAEHQSAITVPYPKDVHDIMLF</sequence>
<name>A0A8J5ZM78_9ROSI</name>
<comment type="caution">
    <text evidence="1">The sequence shown here is derived from an EMBL/GenBank/DDBJ whole genome shotgun (WGS) entry which is preliminary data.</text>
</comment>
<reference evidence="1 2" key="1">
    <citation type="journal article" date="2021" name="bioRxiv">
        <title>The Gossypium anomalum genome as a resource for cotton improvement and evolutionary analysis of hybrid incompatibility.</title>
        <authorList>
            <person name="Grover C.E."/>
            <person name="Yuan D."/>
            <person name="Arick M.A."/>
            <person name="Miller E.R."/>
            <person name="Hu G."/>
            <person name="Peterson D.G."/>
            <person name="Wendel J.F."/>
            <person name="Udall J.A."/>
        </authorList>
    </citation>
    <scope>NUCLEOTIDE SEQUENCE [LARGE SCALE GENOMIC DNA]</scope>
    <source>
        <strain evidence="1">JFW-Udall</strain>
        <tissue evidence="1">Leaf</tissue>
    </source>
</reference>
<dbReference type="InterPro" id="IPR050354">
    <property type="entry name" value="F-box/kelch-repeat_ARATH"/>
</dbReference>
<gene>
    <name evidence="1" type="ORF">CXB51_015092</name>
</gene>
<dbReference type="PANTHER" id="PTHR24414">
    <property type="entry name" value="F-BOX/KELCH-REPEAT PROTEIN SKIP4"/>
    <property type="match status" value="1"/>
</dbReference>
<dbReference type="SUPFAM" id="SSF117281">
    <property type="entry name" value="Kelch motif"/>
    <property type="match status" value="1"/>
</dbReference>
<evidence type="ECO:0008006" key="3">
    <source>
        <dbReference type="Google" id="ProtNLM"/>
    </source>
</evidence>
<dbReference type="OrthoDB" id="935257at2759"/>
<dbReference type="EMBL" id="JAHUZN010000006">
    <property type="protein sequence ID" value="KAG8491839.1"/>
    <property type="molecule type" value="Genomic_DNA"/>
</dbReference>
<proteinExistence type="predicted"/>
<dbReference type="PANTHER" id="PTHR24414:SF199">
    <property type="entry name" value="F-BOX_KELCH-REPEAT PROTEIN SKIP6-LIKE"/>
    <property type="match status" value="1"/>
</dbReference>
<keyword evidence="2" id="KW-1185">Reference proteome</keyword>
<dbReference type="Proteomes" id="UP000701853">
    <property type="component" value="Chromosome 6"/>
</dbReference>
<organism evidence="1 2">
    <name type="scientific">Gossypium anomalum</name>
    <dbReference type="NCBI Taxonomy" id="47600"/>
    <lineage>
        <taxon>Eukaryota</taxon>
        <taxon>Viridiplantae</taxon>
        <taxon>Streptophyta</taxon>
        <taxon>Embryophyta</taxon>
        <taxon>Tracheophyta</taxon>
        <taxon>Spermatophyta</taxon>
        <taxon>Magnoliopsida</taxon>
        <taxon>eudicotyledons</taxon>
        <taxon>Gunneridae</taxon>
        <taxon>Pentapetalae</taxon>
        <taxon>rosids</taxon>
        <taxon>malvids</taxon>
        <taxon>Malvales</taxon>
        <taxon>Malvaceae</taxon>
        <taxon>Malvoideae</taxon>
        <taxon>Gossypium</taxon>
    </lineage>
</organism>
<protein>
    <recommendedName>
        <fullName evidence="3">F-box/kelch-repeat protein</fullName>
    </recommendedName>
</protein>
<dbReference type="InterPro" id="IPR015915">
    <property type="entry name" value="Kelch-typ_b-propeller"/>
</dbReference>
<evidence type="ECO:0000313" key="1">
    <source>
        <dbReference type="EMBL" id="KAG8491839.1"/>
    </source>
</evidence>
<accession>A0A8J5ZM78</accession>